<proteinExistence type="predicted"/>
<sequence length="484" mass="56080">MASLQQQLEDLTNPTPLLPDLEDDDEDGTSARKIFQKHDELDEIEAGTRRFRQAINLEENDKKYQGKKISKAEIFGDNSGFSLTNGHNGEFESDDADEGEDEDDNEAEDDEEEDDYDLNGSHLVENGDDDEEEESDEENWEADDDDEMNGIKTMEDVDTSAAQKGEAVQAQLAIWDRIMHLTIKTHAALRSFNQLPRGNAAKELNKNLSEETKADLKKIRQNIFESTSVLLDIEKIVLQQNKNQKEEDDEEIESSEDEKDDDKKEEEDDEDIDDEEEESDVDENMEEETEHSNKAKRDHSISRIHHLQKLITSRDSEYSKIRSTVLTKWDDRTKLVGRKTKKNDLSALESSIMKQIDQVLSDKYRLLRRTQTKRSDNERLCGVPESAQDPEIFDDDDFYQALLKDFIDQKSSQTNDPVAMSRQFLELQKLRQKRTKKIVDTKATKGRKIRYVTVPKMVNFFPACPETIEWPHEKRNELFKSLFK</sequence>
<organism evidence="1 2">
    <name type="scientific">Panagrolaimus sp. PS1159</name>
    <dbReference type="NCBI Taxonomy" id="55785"/>
    <lineage>
        <taxon>Eukaryota</taxon>
        <taxon>Metazoa</taxon>
        <taxon>Ecdysozoa</taxon>
        <taxon>Nematoda</taxon>
        <taxon>Chromadorea</taxon>
        <taxon>Rhabditida</taxon>
        <taxon>Tylenchina</taxon>
        <taxon>Panagrolaimomorpha</taxon>
        <taxon>Panagrolaimoidea</taxon>
        <taxon>Panagrolaimidae</taxon>
        <taxon>Panagrolaimus</taxon>
    </lineage>
</organism>
<protein>
    <submittedName>
        <fullName evidence="2">Protein AATF</fullName>
    </submittedName>
</protein>
<reference evidence="2" key="1">
    <citation type="submission" date="2022-11" db="UniProtKB">
        <authorList>
            <consortium name="WormBaseParasite"/>
        </authorList>
    </citation>
    <scope>IDENTIFICATION</scope>
</reference>
<evidence type="ECO:0000313" key="2">
    <source>
        <dbReference type="WBParaSite" id="PS1159_v2.g21760.t1"/>
    </source>
</evidence>
<evidence type="ECO:0000313" key="1">
    <source>
        <dbReference type="Proteomes" id="UP000887580"/>
    </source>
</evidence>
<accession>A0AC35FYZ9</accession>
<dbReference type="WBParaSite" id="PS1159_v2.g21760.t1">
    <property type="protein sequence ID" value="PS1159_v2.g21760.t1"/>
    <property type="gene ID" value="PS1159_v2.g21760"/>
</dbReference>
<dbReference type="Proteomes" id="UP000887580">
    <property type="component" value="Unplaced"/>
</dbReference>
<name>A0AC35FYZ9_9BILA</name>